<dbReference type="AlphaFoldDB" id="A0A8J9YB05"/>
<organism evidence="4 5">
    <name type="scientific">Brenthis ino</name>
    <name type="common">lesser marbled fritillary</name>
    <dbReference type="NCBI Taxonomy" id="405034"/>
    <lineage>
        <taxon>Eukaryota</taxon>
        <taxon>Metazoa</taxon>
        <taxon>Ecdysozoa</taxon>
        <taxon>Arthropoda</taxon>
        <taxon>Hexapoda</taxon>
        <taxon>Insecta</taxon>
        <taxon>Pterygota</taxon>
        <taxon>Neoptera</taxon>
        <taxon>Endopterygota</taxon>
        <taxon>Lepidoptera</taxon>
        <taxon>Glossata</taxon>
        <taxon>Ditrysia</taxon>
        <taxon>Papilionoidea</taxon>
        <taxon>Nymphalidae</taxon>
        <taxon>Heliconiinae</taxon>
        <taxon>Argynnini</taxon>
        <taxon>Brenthis</taxon>
    </lineage>
</organism>
<gene>
    <name evidence="4" type="ORF">BINO364_LOCUS7326</name>
</gene>
<protein>
    <submittedName>
        <fullName evidence="4">Uncharacterized protein</fullName>
    </submittedName>
</protein>
<dbReference type="GO" id="GO:0005886">
    <property type="term" value="C:plasma membrane"/>
    <property type="evidence" value="ECO:0007669"/>
    <property type="project" value="TreeGrafter"/>
</dbReference>
<proteinExistence type="predicted"/>
<dbReference type="InterPro" id="IPR032675">
    <property type="entry name" value="LRR_dom_sf"/>
</dbReference>
<evidence type="ECO:0000256" key="3">
    <source>
        <dbReference type="ARBA" id="ARBA00022737"/>
    </source>
</evidence>
<evidence type="ECO:0000313" key="5">
    <source>
        <dbReference type="Proteomes" id="UP000838878"/>
    </source>
</evidence>
<dbReference type="PROSITE" id="PS51450">
    <property type="entry name" value="LRR"/>
    <property type="match status" value="2"/>
</dbReference>
<dbReference type="InterPro" id="IPR050541">
    <property type="entry name" value="LRR_TM_domain-containing"/>
</dbReference>
<sequence>MAFRSTCYCDSWTNMAKVLHSCKYYLLLAMFLLVETNPISRTINDSETNVVCSNSGESSDYVLKPGMISDNNKTVGISLRGCKIYDINLQAFQNLSSLMYIDLSQNYVSHLKLGVLDGARQVTLLNLSYNVITDLPLDLFEQKPDLEILDLKENRIQELKLGIFYQLKKLKYLDLSSNQLKGRDIDPHIFDGSRQIFFLDFSRNHMSDAPNNLLYALEKLEILKLDTCLLTHVPAFVTSGNLKALKHLILSTNYIRSLENSTMFFNLINLEILDLAVNAIENISDDVFKPLNKLKVIILRRNRISHLPDTLFLNMKSVANIDLSHNVIETVPVSAFRGTSVKNLNLSNNRFTYLIDNFCLQLRNSGAKLKKFYFNLNPWQCTCLTSLLDEVKRLGIEYNSINYDGTHPICVTTNDVSCKRHDRFNSIYKDLYDDIIFLSS</sequence>
<dbReference type="SMART" id="SM00369">
    <property type="entry name" value="LRR_TYP"/>
    <property type="match status" value="9"/>
</dbReference>
<dbReference type="PANTHER" id="PTHR24369">
    <property type="entry name" value="ANTIGEN BSP, PUTATIVE-RELATED"/>
    <property type="match status" value="1"/>
</dbReference>
<keyword evidence="2" id="KW-0732">Signal</keyword>
<dbReference type="SMART" id="SM00365">
    <property type="entry name" value="LRR_SD22"/>
    <property type="match status" value="4"/>
</dbReference>
<dbReference type="Pfam" id="PF13855">
    <property type="entry name" value="LRR_8"/>
    <property type="match status" value="3"/>
</dbReference>
<dbReference type="OrthoDB" id="676979at2759"/>
<evidence type="ECO:0000256" key="1">
    <source>
        <dbReference type="ARBA" id="ARBA00022614"/>
    </source>
</evidence>
<keyword evidence="1" id="KW-0433">Leucine-rich repeat</keyword>
<dbReference type="EMBL" id="OV170222">
    <property type="protein sequence ID" value="CAH0721196.1"/>
    <property type="molecule type" value="Genomic_DNA"/>
</dbReference>
<keyword evidence="3" id="KW-0677">Repeat</keyword>
<evidence type="ECO:0000256" key="2">
    <source>
        <dbReference type="ARBA" id="ARBA00022729"/>
    </source>
</evidence>
<dbReference type="SUPFAM" id="SSF52058">
    <property type="entry name" value="L domain-like"/>
    <property type="match status" value="1"/>
</dbReference>
<accession>A0A8J9YB05</accession>
<dbReference type="InterPro" id="IPR001611">
    <property type="entry name" value="Leu-rich_rpt"/>
</dbReference>
<reference evidence="4" key="1">
    <citation type="submission" date="2021-12" db="EMBL/GenBank/DDBJ databases">
        <authorList>
            <person name="Martin H S."/>
        </authorList>
    </citation>
    <scope>NUCLEOTIDE SEQUENCE</scope>
</reference>
<feature type="non-terminal residue" evidence="4">
    <location>
        <position position="440"/>
    </location>
</feature>
<dbReference type="InterPro" id="IPR003591">
    <property type="entry name" value="Leu-rich_rpt_typical-subtyp"/>
</dbReference>
<dbReference type="FunFam" id="3.80.10.10:FF:001164">
    <property type="entry name" value="GH01279p"/>
    <property type="match status" value="1"/>
</dbReference>
<dbReference type="PANTHER" id="PTHR24369:SF210">
    <property type="entry name" value="CHAOPTIN-RELATED"/>
    <property type="match status" value="1"/>
</dbReference>
<dbReference type="Proteomes" id="UP000838878">
    <property type="component" value="Chromosome 2"/>
</dbReference>
<name>A0A8J9YB05_9NEOP</name>
<dbReference type="Gene3D" id="3.80.10.10">
    <property type="entry name" value="Ribonuclease Inhibitor"/>
    <property type="match status" value="3"/>
</dbReference>
<keyword evidence="5" id="KW-1185">Reference proteome</keyword>
<evidence type="ECO:0000313" key="4">
    <source>
        <dbReference type="EMBL" id="CAH0721196.1"/>
    </source>
</evidence>